<feature type="domain" description="Peptidase M48" evidence="8">
    <location>
        <begin position="79"/>
        <end position="252"/>
    </location>
</feature>
<evidence type="ECO:0000313" key="10">
    <source>
        <dbReference type="Proteomes" id="UP000185639"/>
    </source>
</evidence>
<comment type="similarity">
    <text evidence="6">Belongs to the peptidase M48 family.</text>
</comment>
<evidence type="ECO:0000256" key="3">
    <source>
        <dbReference type="ARBA" id="ARBA00022801"/>
    </source>
</evidence>
<keyword evidence="4 6" id="KW-0862">Zinc</keyword>
<dbReference type="PANTHER" id="PTHR22726">
    <property type="entry name" value="METALLOENDOPEPTIDASE OMA1"/>
    <property type="match status" value="1"/>
</dbReference>
<dbReference type="InterPro" id="IPR001915">
    <property type="entry name" value="Peptidase_M48"/>
</dbReference>
<feature type="transmembrane region" description="Helical" evidence="7">
    <location>
        <begin position="25"/>
        <end position="48"/>
    </location>
</feature>
<evidence type="ECO:0000256" key="4">
    <source>
        <dbReference type="ARBA" id="ARBA00022833"/>
    </source>
</evidence>
<dbReference type="GO" id="GO:0051603">
    <property type="term" value="P:proteolysis involved in protein catabolic process"/>
    <property type="evidence" value="ECO:0007669"/>
    <property type="project" value="TreeGrafter"/>
</dbReference>
<keyword evidence="7" id="KW-0812">Transmembrane</keyword>
<organism evidence="9 10">
    <name type="scientific">Thalassolituus maritimus</name>
    <dbReference type="NCBI Taxonomy" id="484498"/>
    <lineage>
        <taxon>Bacteria</taxon>
        <taxon>Pseudomonadati</taxon>
        <taxon>Pseudomonadota</taxon>
        <taxon>Gammaproteobacteria</taxon>
        <taxon>Oceanospirillales</taxon>
        <taxon>Oceanospirillaceae</taxon>
        <taxon>Thalassolituus</taxon>
    </lineage>
</organism>
<dbReference type="Proteomes" id="UP000185639">
    <property type="component" value="Unassembled WGS sequence"/>
</dbReference>
<gene>
    <name evidence="9" type="ORF">SAMN05421686_104155</name>
</gene>
<keyword evidence="1 6" id="KW-0645">Protease</keyword>
<dbReference type="AlphaFoldDB" id="A0A1N7LQA8"/>
<sequence length="281" mass="30889">MSFPKENPQLPEGINNQHESPFVDFVIMAGALLLAVVSLSFLIGWGAVRIAPTVPFEWEPDISLAPSGYSSEEDQRIADYLQSLTQQLIPQEAEIPSVKVHWLPNVDAANAFATSGGNIHVTRGLLDAVNSENGLAMVLAHEYAHIELRHPVVLMLEQIGHTLIALLTGFDNSSAGTIAQQSGLISLMAFSRDMERAADARAVTLINNYYGHSRGAEELFKHILETDERADHQWGLWQSHPATVERIEFLNSHKKGGDTHASLRPLPSWLSESLNSNSEAQ</sequence>
<protein>
    <submittedName>
        <fullName evidence="9">Peptidase family M48</fullName>
    </submittedName>
</protein>
<dbReference type="CDD" id="cd07332">
    <property type="entry name" value="M48C_Oma1_like"/>
    <property type="match status" value="1"/>
</dbReference>
<keyword evidence="7" id="KW-1133">Transmembrane helix</keyword>
<keyword evidence="5 6" id="KW-0482">Metalloprotease</keyword>
<name>A0A1N7LQA8_9GAMM</name>
<comment type="cofactor">
    <cofactor evidence="6">
        <name>Zn(2+)</name>
        <dbReference type="ChEBI" id="CHEBI:29105"/>
    </cofactor>
    <text evidence="6">Binds 1 zinc ion per subunit.</text>
</comment>
<keyword evidence="10" id="KW-1185">Reference proteome</keyword>
<dbReference type="RefSeq" id="WP_076515016.1">
    <property type="nucleotide sequence ID" value="NZ_FTOH01000004.1"/>
</dbReference>
<keyword evidence="2" id="KW-0479">Metal-binding</keyword>
<evidence type="ECO:0000256" key="5">
    <source>
        <dbReference type="ARBA" id="ARBA00023049"/>
    </source>
</evidence>
<evidence type="ECO:0000259" key="8">
    <source>
        <dbReference type="Pfam" id="PF01435"/>
    </source>
</evidence>
<dbReference type="EMBL" id="FTOH01000004">
    <property type="protein sequence ID" value="SIS76027.1"/>
    <property type="molecule type" value="Genomic_DNA"/>
</dbReference>
<dbReference type="PANTHER" id="PTHR22726:SF1">
    <property type="entry name" value="METALLOENDOPEPTIDASE OMA1, MITOCHONDRIAL"/>
    <property type="match status" value="1"/>
</dbReference>
<dbReference type="GO" id="GO:0016020">
    <property type="term" value="C:membrane"/>
    <property type="evidence" value="ECO:0007669"/>
    <property type="project" value="TreeGrafter"/>
</dbReference>
<keyword evidence="3 6" id="KW-0378">Hydrolase</keyword>
<dbReference type="InterPro" id="IPR051156">
    <property type="entry name" value="Mito/Outer_Membr_Metalloprot"/>
</dbReference>
<dbReference type="GO" id="GO:0004222">
    <property type="term" value="F:metalloendopeptidase activity"/>
    <property type="evidence" value="ECO:0007669"/>
    <property type="project" value="InterPro"/>
</dbReference>
<evidence type="ECO:0000256" key="6">
    <source>
        <dbReference type="RuleBase" id="RU003983"/>
    </source>
</evidence>
<dbReference type="OrthoDB" id="9810445at2"/>
<dbReference type="Gene3D" id="3.30.2010.10">
    <property type="entry name" value="Metalloproteases ('zincins'), catalytic domain"/>
    <property type="match status" value="1"/>
</dbReference>
<evidence type="ECO:0000256" key="2">
    <source>
        <dbReference type="ARBA" id="ARBA00022723"/>
    </source>
</evidence>
<dbReference type="STRING" id="484498.SAMN05421686_104155"/>
<evidence type="ECO:0000256" key="1">
    <source>
        <dbReference type="ARBA" id="ARBA00022670"/>
    </source>
</evidence>
<evidence type="ECO:0000313" key="9">
    <source>
        <dbReference type="EMBL" id="SIS76027.1"/>
    </source>
</evidence>
<keyword evidence="7" id="KW-0472">Membrane</keyword>
<dbReference type="GO" id="GO:0046872">
    <property type="term" value="F:metal ion binding"/>
    <property type="evidence" value="ECO:0007669"/>
    <property type="project" value="UniProtKB-KW"/>
</dbReference>
<evidence type="ECO:0000256" key="7">
    <source>
        <dbReference type="SAM" id="Phobius"/>
    </source>
</evidence>
<dbReference type="Pfam" id="PF01435">
    <property type="entry name" value="Peptidase_M48"/>
    <property type="match status" value="1"/>
</dbReference>
<accession>A0A1N7LQA8</accession>
<reference evidence="10" key="1">
    <citation type="submission" date="2017-01" db="EMBL/GenBank/DDBJ databases">
        <authorList>
            <person name="Varghese N."/>
            <person name="Submissions S."/>
        </authorList>
    </citation>
    <scope>NUCLEOTIDE SEQUENCE [LARGE SCALE GENOMIC DNA]</scope>
    <source>
        <strain evidence="10">DSM 24913</strain>
    </source>
</reference>
<proteinExistence type="inferred from homology"/>